<dbReference type="EMBL" id="JACIBY010000006">
    <property type="protein sequence ID" value="MBB3839247.1"/>
    <property type="molecule type" value="Genomic_DNA"/>
</dbReference>
<comment type="caution">
    <text evidence="5">The sequence shown here is derived from an EMBL/GenBank/DDBJ whole genome shotgun (WGS) entry which is preliminary data.</text>
</comment>
<dbReference type="InterPro" id="IPR036278">
    <property type="entry name" value="Sialidase_sf"/>
</dbReference>
<reference evidence="5 6" key="1">
    <citation type="submission" date="2020-08" db="EMBL/GenBank/DDBJ databases">
        <title>Genomic Encyclopedia of Type Strains, Phase IV (KMG-IV): sequencing the most valuable type-strain genomes for metagenomic binning, comparative biology and taxonomic classification.</title>
        <authorList>
            <person name="Goeker M."/>
        </authorList>
    </citation>
    <scope>NUCLEOTIDE SEQUENCE [LARGE SCALE GENOMIC DNA]</scope>
    <source>
        <strain evidence="5 6">DSM 17976</strain>
    </source>
</reference>
<dbReference type="SUPFAM" id="SSF50939">
    <property type="entry name" value="Sialidases"/>
    <property type="match status" value="1"/>
</dbReference>
<evidence type="ECO:0000313" key="5">
    <source>
        <dbReference type="EMBL" id="MBB3839247.1"/>
    </source>
</evidence>
<name>A0A7W5ZPB1_9BACT</name>
<dbReference type="InterPro" id="IPR054490">
    <property type="entry name" value="BT_1020-like_b-sandwich_1"/>
</dbReference>
<dbReference type="Proteomes" id="UP000541352">
    <property type="component" value="Unassembled WGS sequence"/>
</dbReference>
<protein>
    <recommendedName>
        <fullName evidence="7">Six-hairpin glycosidase</fullName>
    </recommendedName>
</protein>
<feature type="compositionally biased region" description="Basic and acidic residues" evidence="1">
    <location>
        <begin position="590"/>
        <end position="601"/>
    </location>
</feature>
<evidence type="ECO:0000259" key="3">
    <source>
        <dbReference type="Pfam" id="PF22585"/>
    </source>
</evidence>
<evidence type="ECO:0000259" key="4">
    <source>
        <dbReference type="Pfam" id="PF24067"/>
    </source>
</evidence>
<evidence type="ECO:0000256" key="1">
    <source>
        <dbReference type="SAM" id="MobiDB-lite"/>
    </source>
</evidence>
<gene>
    <name evidence="5" type="ORF">FHS57_003253</name>
</gene>
<keyword evidence="6" id="KW-1185">Reference proteome</keyword>
<dbReference type="Pfam" id="PF22585">
    <property type="entry name" value="Sialidase-like_CBM"/>
    <property type="match status" value="1"/>
</dbReference>
<dbReference type="InterPro" id="IPR056425">
    <property type="entry name" value="Beta-prop_BT_1020"/>
</dbReference>
<sequence>MKKLGWCSLVLGIGLSTSFAQTGSVHEPVRYVGGISADPQVHEGRLRYAIGVESRQTLRVNRTHPELADGFGWTYNHASTLCYWNNTFYQQYLSNPVDEHIAPGQTLVVTSKDGRTWSKPTVVFPPYVAPKGVKIPKGSDGYMMHQRMGFYTVPNGRLLVLAFYAHAEEPFREGGIGRVVREAYKDGTYGPIYFIRYSSHKTVDGVQWTEKNTSYPFYQKSTDQGFVEACNALLGDKLMTLQWREEDNGLDGFYKNNLDKSLDIQALSYYHRKDGKVVALWKRSKAALSDDEGTTFSTPVKVPTLTMAGGKQWGQRTDDGRYAICYNPIEMDEHRFPLVVITGDDGAIFDNMLLVQGEVPPRRFFGRWKDFGPCYMRGMEEGNGNPPGNDMWLSYSMNKEDIWISRIPTPVRYEVKGDVSDDFNALQNNGSVPDWNIYAPQWAPVTVVATPQKQGKCLELADKDPYDYARAIRVFEEGTQIECSLTVSPAQNKTGSLEIDLTDCYGNRPVRLRFDDKGNIVVTDGGTEKIVQTYDASQWYTLTFSVNAQLAGGSFDLAINGKKVVEKAALAEAVKSVERLSLLTGPYRDLPNRKTPNEDPHPPLAGADEPVATAIFFVDDVMVKKR</sequence>
<evidence type="ECO:0008006" key="7">
    <source>
        <dbReference type="Google" id="ProtNLM"/>
    </source>
</evidence>
<evidence type="ECO:0000313" key="6">
    <source>
        <dbReference type="Proteomes" id="UP000541352"/>
    </source>
</evidence>
<feature type="signal peptide" evidence="2">
    <location>
        <begin position="1"/>
        <end position="22"/>
    </location>
</feature>
<accession>A0A7W5ZPB1</accession>
<organism evidence="5 6">
    <name type="scientific">Runella defluvii</name>
    <dbReference type="NCBI Taxonomy" id="370973"/>
    <lineage>
        <taxon>Bacteria</taxon>
        <taxon>Pseudomonadati</taxon>
        <taxon>Bacteroidota</taxon>
        <taxon>Cytophagia</taxon>
        <taxon>Cytophagales</taxon>
        <taxon>Spirosomataceae</taxon>
        <taxon>Runella</taxon>
    </lineage>
</organism>
<proteinExistence type="predicted"/>
<dbReference type="Gene3D" id="2.120.10.10">
    <property type="match status" value="1"/>
</dbReference>
<dbReference type="AlphaFoldDB" id="A0A7W5ZPB1"/>
<feature type="domain" description="BT-1020-like N-terminal beta-propeller" evidence="4">
    <location>
        <begin position="27"/>
        <end position="256"/>
    </location>
</feature>
<evidence type="ECO:0000256" key="2">
    <source>
        <dbReference type="SAM" id="SignalP"/>
    </source>
</evidence>
<dbReference type="Pfam" id="PF24067">
    <property type="entry name" value="Beta-prop_BT_1020"/>
    <property type="match status" value="1"/>
</dbReference>
<feature type="region of interest" description="Disordered" evidence="1">
    <location>
        <begin position="586"/>
        <end position="607"/>
    </location>
</feature>
<feature type="chain" id="PRO_5030746728" description="Six-hairpin glycosidase" evidence="2">
    <location>
        <begin position="23"/>
        <end position="626"/>
    </location>
</feature>
<dbReference type="RefSeq" id="WP_183975335.1">
    <property type="nucleotide sequence ID" value="NZ_JACIBY010000006.1"/>
</dbReference>
<keyword evidence="2" id="KW-0732">Signal</keyword>
<feature type="domain" description="BT-1020-like structural beta-sandwich" evidence="3">
    <location>
        <begin position="435"/>
        <end position="597"/>
    </location>
</feature>